<feature type="compositionally biased region" description="Low complexity" evidence="1">
    <location>
        <begin position="131"/>
        <end position="181"/>
    </location>
</feature>
<protein>
    <recommendedName>
        <fullName evidence="5">DUF2782 domain-containing protein</fullName>
    </recommendedName>
</protein>
<dbReference type="Proteomes" id="UP001596031">
    <property type="component" value="Unassembled WGS sequence"/>
</dbReference>
<gene>
    <name evidence="3" type="ORF">ACFPOU_19625</name>
</gene>
<evidence type="ECO:0000256" key="2">
    <source>
        <dbReference type="SAM" id="SignalP"/>
    </source>
</evidence>
<keyword evidence="4" id="KW-1185">Reference proteome</keyword>
<evidence type="ECO:0000313" key="3">
    <source>
        <dbReference type="EMBL" id="MFC5513311.1"/>
    </source>
</evidence>
<reference evidence="4" key="1">
    <citation type="journal article" date="2019" name="Int. J. Syst. Evol. Microbiol.">
        <title>The Global Catalogue of Microorganisms (GCM) 10K type strain sequencing project: providing services to taxonomists for standard genome sequencing and annotation.</title>
        <authorList>
            <consortium name="The Broad Institute Genomics Platform"/>
            <consortium name="The Broad Institute Genome Sequencing Center for Infectious Disease"/>
            <person name="Wu L."/>
            <person name="Ma J."/>
        </authorList>
    </citation>
    <scope>NUCLEOTIDE SEQUENCE [LARGE SCALE GENOMIC DNA]</scope>
    <source>
        <strain evidence="4">CCUG 38813</strain>
    </source>
</reference>
<organism evidence="3 4">
    <name type="scientific">Massilia jejuensis</name>
    <dbReference type="NCBI Taxonomy" id="648894"/>
    <lineage>
        <taxon>Bacteria</taxon>
        <taxon>Pseudomonadati</taxon>
        <taxon>Pseudomonadota</taxon>
        <taxon>Betaproteobacteria</taxon>
        <taxon>Burkholderiales</taxon>
        <taxon>Oxalobacteraceae</taxon>
        <taxon>Telluria group</taxon>
        <taxon>Massilia</taxon>
    </lineage>
</organism>
<feature type="chain" id="PRO_5046871746" description="DUF2782 domain-containing protein" evidence="2">
    <location>
        <begin position="24"/>
        <end position="193"/>
    </location>
</feature>
<evidence type="ECO:0000313" key="4">
    <source>
        <dbReference type="Proteomes" id="UP001596031"/>
    </source>
</evidence>
<dbReference type="RefSeq" id="WP_379725240.1">
    <property type="nucleotide sequence ID" value="NZ_JBHSMS010000066.1"/>
</dbReference>
<dbReference type="EMBL" id="JBHSMS010000066">
    <property type="protein sequence ID" value="MFC5513311.1"/>
    <property type="molecule type" value="Genomic_DNA"/>
</dbReference>
<keyword evidence="2" id="KW-0732">Signal</keyword>
<proteinExistence type="predicted"/>
<evidence type="ECO:0008006" key="5">
    <source>
        <dbReference type="Google" id="ProtNLM"/>
    </source>
</evidence>
<accession>A0ABW0PMG5</accession>
<feature type="compositionally biased region" description="Basic and acidic residues" evidence="1">
    <location>
        <begin position="61"/>
        <end position="73"/>
    </location>
</feature>
<feature type="region of interest" description="Disordered" evidence="1">
    <location>
        <begin position="19"/>
        <end position="109"/>
    </location>
</feature>
<feature type="region of interest" description="Disordered" evidence="1">
    <location>
        <begin position="130"/>
        <end position="193"/>
    </location>
</feature>
<sequence length="193" mass="19666">MPRIFPRLTLSIALLGCAGAASAQTAAPTPAPRPAPAPAAGQPPATERIEPESETPLTNIEPRRGTQIREKRNNSGQVTEVEVQSGKSRYVMKPGQPVGNAQPGDAQSSAIRAPQWQVMEFDLNAKRKAAAEAQAAADAAAAGASAAAPPKRTATASGMAAANRAPAANVPAATAPMLKPADIPPPPPLPANR</sequence>
<feature type="compositionally biased region" description="Pro residues" evidence="1">
    <location>
        <begin position="182"/>
        <end position="193"/>
    </location>
</feature>
<comment type="caution">
    <text evidence="3">The sequence shown here is derived from an EMBL/GenBank/DDBJ whole genome shotgun (WGS) entry which is preliminary data.</text>
</comment>
<feature type="signal peptide" evidence="2">
    <location>
        <begin position="1"/>
        <end position="23"/>
    </location>
</feature>
<feature type="compositionally biased region" description="Low complexity" evidence="1">
    <location>
        <begin position="19"/>
        <end position="28"/>
    </location>
</feature>
<evidence type="ECO:0000256" key="1">
    <source>
        <dbReference type="SAM" id="MobiDB-lite"/>
    </source>
</evidence>
<name>A0ABW0PMG5_9BURK</name>